<evidence type="ECO:0000313" key="2">
    <source>
        <dbReference type="EMBL" id="GFY01362.1"/>
    </source>
</evidence>
<evidence type="ECO:0000313" key="3">
    <source>
        <dbReference type="Proteomes" id="UP000887159"/>
    </source>
</evidence>
<organism evidence="2 3">
    <name type="scientific">Trichonephila clavipes</name>
    <name type="common">Golden silk orbweaver</name>
    <name type="synonym">Nephila clavipes</name>
    <dbReference type="NCBI Taxonomy" id="2585209"/>
    <lineage>
        <taxon>Eukaryota</taxon>
        <taxon>Metazoa</taxon>
        <taxon>Ecdysozoa</taxon>
        <taxon>Arthropoda</taxon>
        <taxon>Chelicerata</taxon>
        <taxon>Arachnida</taxon>
        <taxon>Araneae</taxon>
        <taxon>Araneomorphae</taxon>
        <taxon>Entelegynae</taxon>
        <taxon>Araneoidea</taxon>
        <taxon>Nephilidae</taxon>
        <taxon>Trichonephila</taxon>
    </lineage>
</organism>
<proteinExistence type="predicted"/>
<comment type="caution">
    <text evidence="2">The sequence shown here is derived from an EMBL/GenBank/DDBJ whole genome shotgun (WGS) entry which is preliminary data.</text>
</comment>
<reference evidence="2" key="1">
    <citation type="submission" date="2020-08" db="EMBL/GenBank/DDBJ databases">
        <title>Multicomponent nature underlies the extraordinary mechanical properties of spider dragline silk.</title>
        <authorList>
            <person name="Kono N."/>
            <person name="Nakamura H."/>
            <person name="Mori M."/>
            <person name="Yoshida Y."/>
            <person name="Ohtoshi R."/>
            <person name="Malay A.D."/>
            <person name="Moran D.A.P."/>
            <person name="Tomita M."/>
            <person name="Numata K."/>
            <person name="Arakawa K."/>
        </authorList>
    </citation>
    <scope>NUCLEOTIDE SEQUENCE</scope>
</reference>
<gene>
    <name evidence="2" type="ORF">TNCV_5078281</name>
</gene>
<dbReference type="Proteomes" id="UP000887159">
    <property type="component" value="Unassembled WGS sequence"/>
</dbReference>
<dbReference type="AlphaFoldDB" id="A0A8X6S1S8"/>
<accession>A0A8X6S1S8</accession>
<keyword evidence="1" id="KW-0732">Signal</keyword>
<feature type="signal peptide" evidence="1">
    <location>
        <begin position="1"/>
        <end position="19"/>
    </location>
</feature>
<protein>
    <submittedName>
        <fullName evidence="2">Uncharacterized protein</fullName>
    </submittedName>
</protein>
<feature type="chain" id="PRO_5036444610" evidence="1">
    <location>
        <begin position="20"/>
        <end position="89"/>
    </location>
</feature>
<sequence>MRIRLMKMVQLGILIIVLAEESNNIGHRSWWLKGSDTVAANEDGGCFPKICASVEDDDVVTEEVDCDGTFGFEGYESGCSKFKALDILF</sequence>
<keyword evidence="3" id="KW-1185">Reference proteome</keyword>
<evidence type="ECO:0000256" key="1">
    <source>
        <dbReference type="SAM" id="SignalP"/>
    </source>
</evidence>
<name>A0A8X6S1S8_TRICX</name>
<dbReference type="EMBL" id="BMAU01021225">
    <property type="protein sequence ID" value="GFY01362.1"/>
    <property type="molecule type" value="Genomic_DNA"/>
</dbReference>